<dbReference type="InterPro" id="IPR043128">
    <property type="entry name" value="Rev_trsase/Diguanyl_cyclase"/>
</dbReference>
<dbReference type="PANTHER" id="PTHR33121">
    <property type="entry name" value="CYCLIC DI-GMP PHOSPHODIESTERASE PDEF"/>
    <property type="match status" value="1"/>
</dbReference>
<reference evidence="4 5" key="1">
    <citation type="submission" date="2018-07" db="EMBL/GenBank/DDBJ databases">
        <title>Halioglobus sp. genome submission.</title>
        <authorList>
            <person name="Ye M.-Q."/>
            <person name="Du Z.-J."/>
        </authorList>
    </citation>
    <scope>NUCLEOTIDE SEQUENCE [LARGE SCALE GENOMIC DNA]</scope>
    <source>
        <strain evidence="4 5">U0301</strain>
    </source>
</reference>
<dbReference type="PROSITE" id="PS50885">
    <property type="entry name" value="HAMP"/>
    <property type="match status" value="1"/>
</dbReference>
<dbReference type="InterPro" id="IPR050706">
    <property type="entry name" value="Cyclic-di-GMP_PDE-like"/>
</dbReference>
<dbReference type="CDD" id="cd06225">
    <property type="entry name" value="HAMP"/>
    <property type="match status" value="1"/>
</dbReference>
<dbReference type="Gene3D" id="3.20.20.450">
    <property type="entry name" value="EAL domain"/>
    <property type="match status" value="1"/>
</dbReference>
<dbReference type="SUPFAM" id="SSF55073">
    <property type="entry name" value="Nucleotide cyclase"/>
    <property type="match status" value="1"/>
</dbReference>
<dbReference type="InterPro" id="IPR029787">
    <property type="entry name" value="Nucleotide_cyclase"/>
</dbReference>
<proteinExistence type="predicted"/>
<dbReference type="Gene3D" id="3.30.70.270">
    <property type="match status" value="1"/>
</dbReference>
<dbReference type="EMBL" id="QRAN01000001">
    <property type="protein sequence ID" value="RLQ23584.1"/>
    <property type="molecule type" value="Genomic_DNA"/>
</dbReference>
<dbReference type="OrthoDB" id="5894408at2"/>
<dbReference type="Pfam" id="PF00990">
    <property type="entry name" value="GGDEF"/>
    <property type="match status" value="1"/>
</dbReference>
<dbReference type="InterPro" id="IPR042461">
    <property type="entry name" value="LapD_MoxY_peri_C"/>
</dbReference>
<dbReference type="GO" id="GO:0016020">
    <property type="term" value="C:membrane"/>
    <property type="evidence" value="ECO:0007669"/>
    <property type="project" value="InterPro"/>
</dbReference>
<dbReference type="Gene3D" id="3.30.110.200">
    <property type="match status" value="1"/>
</dbReference>
<dbReference type="InterPro" id="IPR003660">
    <property type="entry name" value="HAMP_dom"/>
</dbReference>
<feature type="domain" description="GGDEF" evidence="3">
    <location>
        <begin position="263"/>
        <end position="394"/>
    </location>
</feature>
<dbReference type="AlphaFoldDB" id="A0A3L7E260"/>
<dbReference type="Pfam" id="PF00563">
    <property type="entry name" value="EAL"/>
    <property type="match status" value="1"/>
</dbReference>
<feature type="domain" description="EAL" evidence="1">
    <location>
        <begin position="406"/>
        <end position="639"/>
    </location>
</feature>
<evidence type="ECO:0000259" key="2">
    <source>
        <dbReference type="PROSITE" id="PS50885"/>
    </source>
</evidence>
<dbReference type="Gene3D" id="6.20.270.20">
    <property type="entry name" value="LapD/MoxY periplasmic domain"/>
    <property type="match status" value="1"/>
</dbReference>
<dbReference type="SUPFAM" id="SSF141868">
    <property type="entry name" value="EAL domain-like"/>
    <property type="match status" value="1"/>
</dbReference>
<dbReference type="Pfam" id="PF00672">
    <property type="entry name" value="HAMP"/>
    <property type="match status" value="1"/>
</dbReference>
<gene>
    <name evidence="4" type="ORF">DWB85_00020</name>
</gene>
<dbReference type="Pfam" id="PF16448">
    <property type="entry name" value="LapD_MoxY_N"/>
    <property type="match status" value="1"/>
</dbReference>
<dbReference type="PANTHER" id="PTHR33121:SF23">
    <property type="entry name" value="CYCLIC DI-GMP PHOSPHODIESTERASE PDEB"/>
    <property type="match status" value="1"/>
</dbReference>
<dbReference type="SMART" id="SM00267">
    <property type="entry name" value="GGDEF"/>
    <property type="match status" value="1"/>
</dbReference>
<comment type="caution">
    <text evidence="4">The sequence shown here is derived from an EMBL/GenBank/DDBJ whole genome shotgun (WGS) entry which is preliminary data.</text>
</comment>
<accession>A0A3L7E260</accession>
<dbReference type="InterPro" id="IPR001633">
    <property type="entry name" value="EAL_dom"/>
</dbReference>
<dbReference type="GO" id="GO:0007165">
    <property type="term" value="P:signal transduction"/>
    <property type="evidence" value="ECO:0007669"/>
    <property type="project" value="InterPro"/>
</dbReference>
<evidence type="ECO:0000259" key="3">
    <source>
        <dbReference type="PROSITE" id="PS50887"/>
    </source>
</evidence>
<evidence type="ECO:0000259" key="1">
    <source>
        <dbReference type="PROSITE" id="PS50883"/>
    </source>
</evidence>
<dbReference type="Proteomes" id="UP000265509">
    <property type="component" value="Unassembled WGS sequence"/>
</dbReference>
<protein>
    <submittedName>
        <fullName evidence="4">EAL domain-containing protein</fullName>
    </submittedName>
</protein>
<keyword evidence="5" id="KW-1185">Reference proteome</keyword>
<dbReference type="GO" id="GO:0071111">
    <property type="term" value="F:cyclic-guanylate-specific phosphodiesterase activity"/>
    <property type="evidence" value="ECO:0007669"/>
    <property type="project" value="InterPro"/>
</dbReference>
<dbReference type="RefSeq" id="WP_117951844.1">
    <property type="nucleotide sequence ID" value="NZ_QRAN01000001.1"/>
</dbReference>
<organism evidence="4 5">
    <name type="scientific">Seongchinamella sediminis</name>
    <dbReference type="NCBI Taxonomy" id="2283635"/>
    <lineage>
        <taxon>Bacteria</taxon>
        <taxon>Pseudomonadati</taxon>
        <taxon>Pseudomonadota</taxon>
        <taxon>Gammaproteobacteria</taxon>
        <taxon>Cellvibrionales</taxon>
        <taxon>Halieaceae</taxon>
        <taxon>Seongchinamella</taxon>
    </lineage>
</organism>
<dbReference type="CDD" id="cd01948">
    <property type="entry name" value="EAL"/>
    <property type="match status" value="1"/>
</dbReference>
<dbReference type="InterPro" id="IPR035919">
    <property type="entry name" value="EAL_sf"/>
</dbReference>
<dbReference type="InterPro" id="IPR032244">
    <property type="entry name" value="LapD_MoxY_N"/>
</dbReference>
<sequence length="639" mass="70927">MTLHKKLWLAIIGLLLLVFSGSFLVTTLSAKSYLQQQISMKNADNAAALALSLSQQGADEVLLELTLSAQFDTGFYELIELRAPDGKLMILRQDDQPTNGAPDWFISLFPINVEDGIANVQDGWQQVGTLTLRSHSRFAYERLWQSTQLLLLIFLAAMLVSGFVGGQVLKRILKPLDDVVEQAQAIGKRKFITIPEPSTLEFRQVVSAMNEMSGRIKHVLNAEAKRLQKWQRDAHVDKITGLNNREPFMKSVEAALESDDVNATGSLSLVRIAGLAQMNQLYGRGNMDGVLKEIGKELNRIVMQHSRWAASRLNGSDFAILAPRAIDPKDAAKQMQDSIREVLVSHSMDSKVLLPTASTIYRHGDTISSIMTRIDGALLANEREGDSAISIAYDGDIQMQPVRQQMDQWRNVLVQSFREHNFTLDYFPVIGLKRELLHYEAPARLNWKGEKLSAGQFLPWINRLQLSLELDKEVVDLALKSIESSGHPTAANLSVAAVVEPGFLSWISERLTTRSEAAKNLWLEIPEAMAFRHLPAFKLLCNRVKSAGCQIGIEHMGHQLSELGNISDIGVDYLKVDASFVRDIDNNVANQTLLRTLCTVGHSIGVKVYAEGVRSEEEWKTLQELGADGATGPGISLPE</sequence>
<feature type="domain" description="HAMP" evidence="2">
    <location>
        <begin position="170"/>
        <end position="221"/>
    </location>
</feature>
<evidence type="ECO:0000313" key="4">
    <source>
        <dbReference type="EMBL" id="RLQ23584.1"/>
    </source>
</evidence>
<evidence type="ECO:0000313" key="5">
    <source>
        <dbReference type="Proteomes" id="UP000265509"/>
    </source>
</evidence>
<dbReference type="InterPro" id="IPR000160">
    <property type="entry name" value="GGDEF_dom"/>
</dbReference>
<dbReference type="PROSITE" id="PS50887">
    <property type="entry name" value="GGDEF"/>
    <property type="match status" value="1"/>
</dbReference>
<dbReference type="SMART" id="SM00304">
    <property type="entry name" value="HAMP"/>
    <property type="match status" value="1"/>
</dbReference>
<dbReference type="PROSITE" id="PS50883">
    <property type="entry name" value="EAL"/>
    <property type="match status" value="1"/>
</dbReference>
<name>A0A3L7E260_9GAMM</name>
<dbReference type="SMART" id="SM00052">
    <property type="entry name" value="EAL"/>
    <property type="match status" value="1"/>
</dbReference>